<evidence type="ECO:0000313" key="8">
    <source>
        <dbReference type="Proteomes" id="UP000293296"/>
    </source>
</evidence>
<dbReference type="PANTHER" id="PTHR43370:SF2">
    <property type="entry name" value="ABC TRANSPORTER PERMEASE PROTEIN"/>
    <property type="match status" value="1"/>
</dbReference>
<protein>
    <submittedName>
        <fullName evidence="7">ABC transporter permease</fullName>
    </submittedName>
</protein>
<feature type="transmembrane region" description="Helical" evidence="6">
    <location>
        <begin position="190"/>
        <end position="210"/>
    </location>
</feature>
<name>A0A4P6HSR5_9BACT</name>
<evidence type="ECO:0000256" key="2">
    <source>
        <dbReference type="ARBA" id="ARBA00022475"/>
    </source>
</evidence>
<dbReference type="GO" id="GO:0005886">
    <property type="term" value="C:plasma membrane"/>
    <property type="evidence" value="ECO:0007669"/>
    <property type="project" value="UniProtKB-SubCell"/>
</dbReference>
<evidence type="ECO:0000256" key="3">
    <source>
        <dbReference type="ARBA" id="ARBA00022692"/>
    </source>
</evidence>
<keyword evidence="8" id="KW-1185">Reference proteome</keyword>
<sequence>MTLDYAAALLGAVLFAAAPLILAALGETVSERAGVINLSMDGTVLFAAMAAFAAARATGDPWLGLVAGAGSGAAIAAVLAVFGLFLGASELAVGFVLTLFCRELAYFMGHAQARQPGPDLGALAIPGLSDLPLIGPAVFRQSPVVMLSLVAVAVVWFFLMRTRPGLVVRAVGEAPAAAAARGLAVKKVQFGCALIGGALGGLAGGFYSLAVKPGWGHPQGCEGAGWIALAIVIFGGWKPVRVALGALFFAAIQVSGIALQDVLPGLSGTLFQIAPFPVMILTLLVVNLRRSAAFREAARRLPLLGRFMPRTAGGAPGAIVGALDKGF</sequence>
<evidence type="ECO:0000256" key="4">
    <source>
        <dbReference type="ARBA" id="ARBA00022989"/>
    </source>
</evidence>
<organism evidence="7 8">
    <name type="scientific">Solidesulfovibrio carbinolicus</name>
    <dbReference type="NCBI Taxonomy" id="296842"/>
    <lineage>
        <taxon>Bacteria</taxon>
        <taxon>Pseudomonadati</taxon>
        <taxon>Thermodesulfobacteriota</taxon>
        <taxon>Desulfovibrionia</taxon>
        <taxon>Desulfovibrionales</taxon>
        <taxon>Desulfovibrionaceae</taxon>
        <taxon>Solidesulfovibrio</taxon>
    </lineage>
</organism>
<keyword evidence="5 6" id="KW-0472">Membrane</keyword>
<feature type="transmembrane region" description="Helical" evidence="6">
    <location>
        <begin position="62"/>
        <end position="85"/>
    </location>
</feature>
<dbReference type="Pfam" id="PF02653">
    <property type="entry name" value="BPD_transp_2"/>
    <property type="match status" value="1"/>
</dbReference>
<proteinExistence type="predicted"/>
<dbReference type="InterPro" id="IPR001851">
    <property type="entry name" value="ABC_transp_permease"/>
</dbReference>
<dbReference type="PANTHER" id="PTHR43370">
    <property type="entry name" value="SUGAR ABC TRANSPORTER INTEGRAL MEMBRANE PROTEIN-RELATED"/>
    <property type="match status" value="1"/>
</dbReference>
<evidence type="ECO:0000256" key="6">
    <source>
        <dbReference type="SAM" id="Phobius"/>
    </source>
</evidence>
<evidence type="ECO:0000256" key="5">
    <source>
        <dbReference type="ARBA" id="ARBA00023136"/>
    </source>
</evidence>
<gene>
    <name evidence="7" type="ORF">C3Y92_18830</name>
</gene>
<evidence type="ECO:0000256" key="1">
    <source>
        <dbReference type="ARBA" id="ARBA00004651"/>
    </source>
</evidence>
<dbReference type="EMBL" id="CP026538">
    <property type="protein sequence ID" value="QAZ69180.1"/>
    <property type="molecule type" value="Genomic_DNA"/>
</dbReference>
<dbReference type="KEGG" id="dcb:C3Y92_18830"/>
<dbReference type="Proteomes" id="UP000293296">
    <property type="component" value="Chromosome"/>
</dbReference>
<keyword evidence="3 6" id="KW-0812">Transmembrane</keyword>
<feature type="transmembrane region" description="Helical" evidence="6">
    <location>
        <begin position="216"/>
        <end position="235"/>
    </location>
</feature>
<accession>A0A4P6HSR5</accession>
<feature type="transmembrane region" description="Helical" evidence="6">
    <location>
        <begin position="265"/>
        <end position="286"/>
    </location>
</feature>
<feature type="transmembrane region" description="Helical" evidence="6">
    <location>
        <begin position="33"/>
        <end position="55"/>
    </location>
</feature>
<keyword evidence="4 6" id="KW-1133">Transmembrane helix</keyword>
<comment type="subcellular location">
    <subcellularLocation>
        <location evidence="1">Cell membrane</location>
        <topology evidence="1">Multi-pass membrane protein</topology>
    </subcellularLocation>
</comment>
<dbReference type="RefSeq" id="WP_129355328.1">
    <property type="nucleotide sequence ID" value="NZ_CP026538.1"/>
</dbReference>
<feature type="transmembrane region" description="Helical" evidence="6">
    <location>
        <begin position="144"/>
        <end position="160"/>
    </location>
</feature>
<reference evidence="7 8" key="1">
    <citation type="submission" date="2018-02" db="EMBL/GenBank/DDBJ databases">
        <title>Genome sequence of Desulfovibrio carbinolicus DSM 3852.</title>
        <authorList>
            <person name="Wilbanks E."/>
            <person name="Skennerton C.T."/>
            <person name="Orphan V.J."/>
        </authorList>
    </citation>
    <scope>NUCLEOTIDE SEQUENCE [LARGE SCALE GENOMIC DNA]</scope>
    <source>
        <strain evidence="7 8">DSM 3852</strain>
    </source>
</reference>
<keyword evidence="2" id="KW-1003">Cell membrane</keyword>
<dbReference type="GO" id="GO:0022857">
    <property type="term" value="F:transmembrane transporter activity"/>
    <property type="evidence" value="ECO:0007669"/>
    <property type="project" value="InterPro"/>
</dbReference>
<dbReference type="AlphaFoldDB" id="A0A4P6HSR5"/>
<feature type="transmembrane region" description="Helical" evidence="6">
    <location>
        <begin position="242"/>
        <end position="259"/>
    </location>
</feature>
<evidence type="ECO:0000313" key="7">
    <source>
        <dbReference type="EMBL" id="QAZ69180.1"/>
    </source>
</evidence>
<dbReference type="OrthoDB" id="9792579at2"/>